<keyword evidence="3" id="KW-1185">Reference proteome</keyword>
<dbReference type="AlphaFoldDB" id="A0A2U1JP76"/>
<dbReference type="Proteomes" id="UP000245998">
    <property type="component" value="Unassembled WGS sequence"/>
</dbReference>
<dbReference type="RefSeq" id="WP_116556098.1">
    <property type="nucleotide sequence ID" value="NZ_QCZG01000055.1"/>
</dbReference>
<dbReference type="InterPro" id="IPR001932">
    <property type="entry name" value="PPM-type_phosphatase-like_dom"/>
</dbReference>
<comment type="caution">
    <text evidence="2">The sequence shown here is derived from an EMBL/GenBank/DDBJ whole genome shotgun (WGS) entry which is preliminary data.</text>
</comment>
<dbReference type="InterPro" id="IPR036457">
    <property type="entry name" value="PPM-type-like_dom_sf"/>
</dbReference>
<dbReference type="PANTHER" id="PTHR35801:SF1">
    <property type="entry name" value="PHOSPHOSERINE PHOSPHATASE RSBX"/>
    <property type="match status" value="1"/>
</dbReference>
<evidence type="ECO:0000313" key="2">
    <source>
        <dbReference type="EMBL" id="PWA06977.1"/>
    </source>
</evidence>
<sequence length="200" mass="22598">MIESHDFKKIQVSAYQKPKGDNLICGDSYIVLETENYFVCAIADGLGSGKLAKESSEAAISAIEQAHDQSVERMLDEANDSLVGKRGVVMAVFKIDYRLNELFYCGIGNINLIVYSDGEKMTRPISYSGYLSGRPQKYRAERIKFENPICFLMYSDGFNLNVKNNDVLFKMKSPEQAVYYIEQCLNNITDDITYLVGKMD</sequence>
<evidence type="ECO:0000313" key="3">
    <source>
        <dbReference type="Proteomes" id="UP000245998"/>
    </source>
</evidence>
<dbReference type="Gene3D" id="3.60.40.10">
    <property type="entry name" value="PPM-type phosphatase domain"/>
    <property type="match status" value="1"/>
</dbReference>
<dbReference type="SUPFAM" id="SSF81606">
    <property type="entry name" value="PP2C-like"/>
    <property type="match status" value="1"/>
</dbReference>
<organism evidence="2 3">
    <name type="scientific">Pueribacillus theae</name>
    <dbReference type="NCBI Taxonomy" id="2171751"/>
    <lineage>
        <taxon>Bacteria</taxon>
        <taxon>Bacillati</taxon>
        <taxon>Bacillota</taxon>
        <taxon>Bacilli</taxon>
        <taxon>Bacillales</taxon>
        <taxon>Bacillaceae</taxon>
        <taxon>Pueribacillus</taxon>
    </lineage>
</organism>
<name>A0A2U1JP76_9BACI</name>
<dbReference type="SMART" id="SM00331">
    <property type="entry name" value="PP2C_SIG"/>
    <property type="match status" value="1"/>
</dbReference>
<dbReference type="EMBL" id="QCZG01000055">
    <property type="protein sequence ID" value="PWA06977.1"/>
    <property type="molecule type" value="Genomic_DNA"/>
</dbReference>
<proteinExistence type="predicted"/>
<feature type="domain" description="PPM-type phosphatase" evidence="1">
    <location>
        <begin position="9"/>
        <end position="199"/>
    </location>
</feature>
<dbReference type="Pfam" id="PF07228">
    <property type="entry name" value="SpoIIE"/>
    <property type="match status" value="1"/>
</dbReference>
<dbReference type="OrthoDB" id="1090916at2"/>
<evidence type="ECO:0000259" key="1">
    <source>
        <dbReference type="SMART" id="SM00331"/>
    </source>
</evidence>
<dbReference type="InterPro" id="IPR039248">
    <property type="entry name" value="Ptase_RsbX"/>
</dbReference>
<reference evidence="2 3" key="1">
    <citation type="submission" date="2018-04" db="EMBL/GenBank/DDBJ databases">
        <title>Camelliibacillus theae gen. nov., sp. nov., isolated from Pu'er tea.</title>
        <authorList>
            <person name="Niu L."/>
        </authorList>
    </citation>
    <scope>NUCLEOTIDE SEQUENCE [LARGE SCALE GENOMIC DNA]</scope>
    <source>
        <strain evidence="2 3">T8</strain>
    </source>
</reference>
<dbReference type="PANTHER" id="PTHR35801">
    <property type="entry name" value="PHOSPHOSERINE PHOSPHATASE RSBX"/>
    <property type="match status" value="1"/>
</dbReference>
<protein>
    <submittedName>
        <fullName evidence="2">Phosphoserine phosphatase</fullName>
    </submittedName>
</protein>
<gene>
    <name evidence="2" type="ORF">DCC39_17060</name>
</gene>
<accession>A0A2U1JP76</accession>